<dbReference type="EMBL" id="CM015717">
    <property type="protein sequence ID" value="KAF3690717.1"/>
    <property type="molecule type" value="Genomic_DNA"/>
</dbReference>
<proteinExistence type="predicted"/>
<name>A0A6G1PKF8_CHAAH</name>
<keyword evidence="3" id="KW-1185">Reference proteome</keyword>
<evidence type="ECO:0000313" key="2">
    <source>
        <dbReference type="EMBL" id="KAF3690717.1"/>
    </source>
</evidence>
<keyword evidence="1" id="KW-1133">Transmembrane helix</keyword>
<dbReference type="AlphaFoldDB" id="A0A6G1PKF8"/>
<protein>
    <submittedName>
        <fullName evidence="2">Uncharacterized protein</fullName>
    </submittedName>
</protein>
<evidence type="ECO:0000256" key="1">
    <source>
        <dbReference type="SAM" id="Phobius"/>
    </source>
</evidence>
<organism evidence="2 3">
    <name type="scientific">Channa argus</name>
    <name type="common">Northern snakehead</name>
    <name type="synonym">Ophicephalus argus</name>
    <dbReference type="NCBI Taxonomy" id="215402"/>
    <lineage>
        <taxon>Eukaryota</taxon>
        <taxon>Metazoa</taxon>
        <taxon>Chordata</taxon>
        <taxon>Craniata</taxon>
        <taxon>Vertebrata</taxon>
        <taxon>Euteleostomi</taxon>
        <taxon>Actinopterygii</taxon>
        <taxon>Neopterygii</taxon>
        <taxon>Teleostei</taxon>
        <taxon>Neoteleostei</taxon>
        <taxon>Acanthomorphata</taxon>
        <taxon>Anabantaria</taxon>
        <taxon>Anabantiformes</taxon>
        <taxon>Channoidei</taxon>
        <taxon>Channidae</taxon>
        <taxon>Channa</taxon>
    </lineage>
</organism>
<gene>
    <name evidence="2" type="ORF">EXN66_Car006390</name>
</gene>
<dbReference type="Proteomes" id="UP000503349">
    <property type="component" value="Chromosome 6"/>
</dbReference>
<sequence>MKKVLIQPHTSSSFTLHLQLQYYCFHLVFPALAFTSLSFTKSSINSQLKKCLKSGTTFSASVQNHSGSKMK</sequence>
<feature type="transmembrane region" description="Helical" evidence="1">
    <location>
        <begin position="20"/>
        <end position="40"/>
    </location>
</feature>
<keyword evidence="1" id="KW-0812">Transmembrane</keyword>
<evidence type="ECO:0000313" key="3">
    <source>
        <dbReference type="Proteomes" id="UP000503349"/>
    </source>
</evidence>
<keyword evidence="1" id="KW-0472">Membrane</keyword>
<reference evidence="2 3" key="1">
    <citation type="submission" date="2019-02" db="EMBL/GenBank/DDBJ databases">
        <title>Opniocepnalus argus genome.</title>
        <authorList>
            <person name="Zhou C."/>
            <person name="Xiao S."/>
        </authorList>
    </citation>
    <scope>NUCLEOTIDE SEQUENCE [LARGE SCALE GENOMIC DNA]</scope>
    <source>
        <strain evidence="2">OARG1902GOOAL</strain>
        <tissue evidence="2">Muscle</tissue>
    </source>
</reference>
<reference evidence="3" key="2">
    <citation type="submission" date="2019-02" db="EMBL/GenBank/DDBJ databases">
        <title>Opniocepnalus argus Var Kimnra genome.</title>
        <authorList>
            <person name="Zhou C."/>
            <person name="Xiao S."/>
        </authorList>
    </citation>
    <scope>NUCLEOTIDE SEQUENCE [LARGE SCALE GENOMIC DNA]</scope>
</reference>
<accession>A0A6G1PKF8</accession>